<name>A0A368U122_9GAMM</name>
<evidence type="ECO:0000313" key="2">
    <source>
        <dbReference type="Proteomes" id="UP000253204"/>
    </source>
</evidence>
<dbReference type="InterPro" id="IPR036374">
    <property type="entry name" value="OxRdtase_Mopterin-bd_sf"/>
</dbReference>
<accession>A0A368U122</accession>
<reference evidence="1 2" key="1">
    <citation type="submission" date="2018-07" db="EMBL/GenBank/DDBJ databases">
        <title>Halomonas rutogse sp. nov., isolated from Lake TangqianCo on Tibetan Plateau.</title>
        <authorList>
            <person name="Lu H."/>
            <person name="Xing P."/>
            <person name="Wu Q."/>
        </authorList>
    </citation>
    <scope>NUCLEOTIDE SEQUENCE [LARGE SCALE GENOMIC DNA]</scope>
    <source>
        <strain evidence="1 2">TQ8S</strain>
    </source>
</reference>
<dbReference type="Proteomes" id="UP000253204">
    <property type="component" value="Unassembled WGS sequence"/>
</dbReference>
<dbReference type="SUPFAM" id="SSF56524">
    <property type="entry name" value="Oxidoreductase molybdopterin-binding domain"/>
    <property type="match status" value="1"/>
</dbReference>
<comment type="caution">
    <text evidence="1">The sequence shown here is derived from an EMBL/GenBank/DDBJ whole genome shotgun (WGS) entry which is preliminary data.</text>
</comment>
<dbReference type="OrthoDB" id="9798763at2"/>
<evidence type="ECO:0000313" key="1">
    <source>
        <dbReference type="EMBL" id="RCV90829.1"/>
    </source>
</evidence>
<keyword evidence="2" id="KW-1185">Reference proteome</keyword>
<gene>
    <name evidence="1" type="ORF">DU506_10945</name>
</gene>
<sequence length="161" mass="18043">MGCVIPWAPLHAENKLGLPLPIGPVILMVSGDISVTNVGDEAQFDLAMLGAMPFHGFETGTPWTETSGYYSGPLLRNLLEMLDAKGEQVYVKALNDYEATLPIADLYNYDVLLAIRRGGELMPIREFGPLWVLYPFDDHAELLGETFRFRSVWQVMHIHVH</sequence>
<protein>
    <submittedName>
        <fullName evidence="1">Oxidoreductase</fullName>
    </submittedName>
</protein>
<dbReference type="EMBL" id="QPIJ01000023">
    <property type="protein sequence ID" value="RCV90829.1"/>
    <property type="molecule type" value="Genomic_DNA"/>
</dbReference>
<proteinExistence type="predicted"/>
<dbReference type="AlphaFoldDB" id="A0A368U122"/>
<dbReference type="Gene3D" id="3.90.420.10">
    <property type="entry name" value="Oxidoreductase, molybdopterin-binding domain"/>
    <property type="match status" value="1"/>
</dbReference>
<organism evidence="1 2">
    <name type="scientific">Vreelandella rituensis</name>
    <dbReference type="NCBI Taxonomy" id="2282306"/>
    <lineage>
        <taxon>Bacteria</taxon>
        <taxon>Pseudomonadati</taxon>
        <taxon>Pseudomonadota</taxon>
        <taxon>Gammaproteobacteria</taxon>
        <taxon>Oceanospirillales</taxon>
        <taxon>Halomonadaceae</taxon>
        <taxon>Vreelandella</taxon>
    </lineage>
</organism>